<dbReference type="EMBL" id="CP021780">
    <property type="protein sequence ID" value="ASA22639.1"/>
    <property type="molecule type" value="Genomic_DNA"/>
</dbReference>
<dbReference type="RefSeq" id="WP_087916637.1">
    <property type="nucleotide sequence ID" value="NZ_CP021780.1"/>
</dbReference>
<reference evidence="1 2" key="1">
    <citation type="submission" date="2017-06" db="EMBL/GenBank/DDBJ databases">
        <title>Complete genome sequence of Paenibacillus donghaensis KCTC 13049T isolated from East Sea sediment, South Korea.</title>
        <authorList>
            <person name="Jung B.K."/>
            <person name="Hong S.-J."/>
            <person name="Shin J.-H."/>
        </authorList>
    </citation>
    <scope>NUCLEOTIDE SEQUENCE [LARGE SCALE GENOMIC DNA]</scope>
    <source>
        <strain evidence="1 2">KCTC 13049</strain>
    </source>
</reference>
<accession>A0A2Z2KJX5</accession>
<dbReference type="KEGG" id="pdh:B9T62_18705"/>
<dbReference type="OrthoDB" id="2901487at2"/>
<evidence type="ECO:0000313" key="1">
    <source>
        <dbReference type="EMBL" id="ASA22639.1"/>
    </source>
</evidence>
<evidence type="ECO:0000313" key="2">
    <source>
        <dbReference type="Proteomes" id="UP000249890"/>
    </source>
</evidence>
<protein>
    <submittedName>
        <fullName evidence="1">Uncharacterized protein</fullName>
    </submittedName>
</protein>
<name>A0A2Z2KJX5_9BACL</name>
<proteinExistence type="predicted"/>
<organism evidence="1 2">
    <name type="scientific">Paenibacillus donghaensis</name>
    <dbReference type="NCBI Taxonomy" id="414771"/>
    <lineage>
        <taxon>Bacteria</taxon>
        <taxon>Bacillati</taxon>
        <taxon>Bacillota</taxon>
        <taxon>Bacilli</taxon>
        <taxon>Bacillales</taxon>
        <taxon>Paenibacillaceae</taxon>
        <taxon>Paenibacillus</taxon>
    </lineage>
</organism>
<sequence>MEWKDLSIEAKSVVERCWSIHHNRPLTFDFVIGTEFKAGGVSIIPTEDTYNEVLKYQKENPQFDVHRIDERVVVKGNCEYGSWLK</sequence>
<dbReference type="AlphaFoldDB" id="A0A2Z2KJX5"/>
<keyword evidence="2" id="KW-1185">Reference proteome</keyword>
<gene>
    <name evidence="1" type="ORF">B9T62_18705</name>
</gene>
<dbReference type="Proteomes" id="UP000249890">
    <property type="component" value="Chromosome"/>
</dbReference>